<keyword evidence="1" id="KW-0812">Transmembrane</keyword>
<reference evidence="2 3" key="1">
    <citation type="journal article" date="2015" name="Genome Announc.">
        <title>Expanding the biotechnology potential of lactobacilli through comparative genomics of 213 strains and associated genera.</title>
        <authorList>
            <person name="Sun Z."/>
            <person name="Harris H.M."/>
            <person name="McCann A."/>
            <person name="Guo C."/>
            <person name="Argimon S."/>
            <person name="Zhang W."/>
            <person name="Yang X."/>
            <person name="Jeffery I.B."/>
            <person name="Cooney J.C."/>
            <person name="Kagawa T.F."/>
            <person name="Liu W."/>
            <person name="Song Y."/>
            <person name="Salvetti E."/>
            <person name="Wrobel A."/>
            <person name="Rasinkangas P."/>
            <person name="Parkhill J."/>
            <person name="Rea M.C."/>
            <person name="O'Sullivan O."/>
            <person name="Ritari J."/>
            <person name="Douillard F.P."/>
            <person name="Paul Ross R."/>
            <person name="Yang R."/>
            <person name="Briner A.E."/>
            <person name="Felis G.E."/>
            <person name="de Vos W.M."/>
            <person name="Barrangou R."/>
            <person name="Klaenhammer T.R."/>
            <person name="Caufield P.W."/>
            <person name="Cui Y."/>
            <person name="Zhang H."/>
            <person name="O'Toole P.W."/>
        </authorList>
    </citation>
    <scope>NUCLEOTIDE SEQUENCE [LARGE SCALE GENOMIC DNA]</scope>
    <source>
        <strain evidence="2 3">DSM 22467</strain>
    </source>
</reference>
<keyword evidence="3" id="KW-1185">Reference proteome</keyword>
<gene>
    <name evidence="2" type="ORF">IV54_GL001496</name>
</gene>
<dbReference type="AlphaFoldDB" id="A0A0R2LRI1"/>
<feature type="transmembrane region" description="Helical" evidence="1">
    <location>
        <begin position="12"/>
        <end position="31"/>
    </location>
</feature>
<accession>A0A0R2LRI1</accession>
<dbReference type="OrthoDB" id="2311140at2"/>
<keyword evidence="1" id="KW-1133">Transmembrane helix</keyword>
<dbReference type="Proteomes" id="UP000051906">
    <property type="component" value="Unassembled WGS sequence"/>
</dbReference>
<dbReference type="EMBL" id="JQCA01000038">
    <property type="protein sequence ID" value="KRO04248.1"/>
    <property type="molecule type" value="Genomic_DNA"/>
</dbReference>
<evidence type="ECO:0000313" key="3">
    <source>
        <dbReference type="Proteomes" id="UP000051906"/>
    </source>
</evidence>
<dbReference type="RefSeq" id="WP_057878028.1">
    <property type="nucleotide sequence ID" value="NZ_JQCA01000038.1"/>
</dbReference>
<dbReference type="STRING" id="616990.IV54_GL001496"/>
<sequence>MWQQRLKPHEGWLLPDALLALSIVALTVILAQQMILTTQRLERVRERELRLARVAHDRALVASLKRS</sequence>
<dbReference type="PATRIC" id="fig|616990.3.peg.1587"/>
<evidence type="ECO:0000256" key="1">
    <source>
        <dbReference type="SAM" id="Phobius"/>
    </source>
</evidence>
<comment type="caution">
    <text evidence="2">The sequence shown here is derived from an EMBL/GenBank/DDBJ whole genome shotgun (WGS) entry which is preliminary data.</text>
</comment>
<evidence type="ECO:0000313" key="2">
    <source>
        <dbReference type="EMBL" id="KRO04248.1"/>
    </source>
</evidence>
<protein>
    <submittedName>
        <fullName evidence="2">Uncharacterized protein</fullName>
    </submittedName>
</protein>
<name>A0A0R2LRI1_9LACO</name>
<proteinExistence type="predicted"/>
<keyword evidence="1" id="KW-0472">Membrane</keyword>
<organism evidence="2 3">
    <name type="scientific">Levilactobacillus paucivorans</name>
    <dbReference type="NCBI Taxonomy" id="616990"/>
    <lineage>
        <taxon>Bacteria</taxon>
        <taxon>Bacillati</taxon>
        <taxon>Bacillota</taxon>
        <taxon>Bacilli</taxon>
        <taxon>Lactobacillales</taxon>
        <taxon>Lactobacillaceae</taxon>
        <taxon>Levilactobacillus</taxon>
    </lineage>
</organism>